<proteinExistence type="predicted"/>
<accession>A0ACC3YRK4</accession>
<name>A0ACC3YRK4_COLTU</name>
<evidence type="ECO:0000313" key="2">
    <source>
        <dbReference type="Proteomes" id="UP000805649"/>
    </source>
</evidence>
<reference evidence="1 2" key="1">
    <citation type="journal article" date="2020" name="Phytopathology">
        <title>Genome Sequence Resources of Colletotrichum truncatum, C. plurivorum, C. musicola, and C. sojae: Four Species Pathogenic to Soybean (Glycine max).</title>
        <authorList>
            <person name="Rogerio F."/>
            <person name="Boufleur T.R."/>
            <person name="Ciampi-Guillardi M."/>
            <person name="Sukno S.A."/>
            <person name="Thon M.R."/>
            <person name="Massola Junior N.S."/>
            <person name="Baroncelli R."/>
        </authorList>
    </citation>
    <scope>NUCLEOTIDE SEQUENCE [LARGE SCALE GENOMIC DNA]</scope>
    <source>
        <strain evidence="1 2">CMES1059</strain>
    </source>
</reference>
<evidence type="ECO:0000313" key="1">
    <source>
        <dbReference type="EMBL" id="KAL0933767.1"/>
    </source>
</evidence>
<comment type="caution">
    <text evidence="1">The sequence shown here is derived from an EMBL/GenBank/DDBJ whole genome shotgun (WGS) entry which is preliminary data.</text>
</comment>
<keyword evidence="2" id="KW-1185">Reference proteome</keyword>
<organism evidence="1 2">
    <name type="scientific">Colletotrichum truncatum</name>
    <name type="common">Anthracnose fungus</name>
    <name type="synonym">Colletotrichum capsici</name>
    <dbReference type="NCBI Taxonomy" id="5467"/>
    <lineage>
        <taxon>Eukaryota</taxon>
        <taxon>Fungi</taxon>
        <taxon>Dikarya</taxon>
        <taxon>Ascomycota</taxon>
        <taxon>Pezizomycotina</taxon>
        <taxon>Sordariomycetes</taxon>
        <taxon>Hypocreomycetidae</taxon>
        <taxon>Glomerellales</taxon>
        <taxon>Glomerellaceae</taxon>
        <taxon>Colletotrichum</taxon>
        <taxon>Colletotrichum truncatum species complex</taxon>
    </lineage>
</organism>
<dbReference type="EMBL" id="VUJX02000007">
    <property type="protein sequence ID" value="KAL0933767.1"/>
    <property type="molecule type" value="Genomic_DNA"/>
</dbReference>
<protein>
    <submittedName>
        <fullName evidence="1">Alcohol dehydrogenase</fullName>
    </submittedName>
</protein>
<gene>
    <name evidence="1" type="ORF">CTRU02_210566</name>
</gene>
<sequence length="360" mass="38778">MHTDAMSSTAPALFVDEDCVFKVIQSVPIPEPEESELVIKVCFSGVNPGDVMHAPRMGVRSVVIGYDFSGHVVQANPNSGFKVGDAVAGHTPTGMGKPLKYGAHQEYLACPEELVFRVPDNLPLEHAACLATVVTTAADGLYNIFGYPLPGEEVIEEFKPGPLLIWGASTSVGFCMVQLARASGAFPIFVTASPKRHELLQKMGATRCFDYASPNIVSQVQAAVAETKAEQIAYAADCAGTRGEASSAGQMFKCVGEDTELLSVIGGPDERWKMPLAVANASVKFAFMGGPPVEFPARREDFGRMWKALTWAVENYRVDFSLPVVDVFSGEAEKALEEVKKVGELGKFGKLVLKQPLSWK</sequence>
<dbReference type="Proteomes" id="UP000805649">
    <property type="component" value="Unassembled WGS sequence"/>
</dbReference>